<dbReference type="InterPro" id="IPR046535">
    <property type="entry name" value="DUF6600"/>
</dbReference>
<feature type="region of interest" description="Disordered" evidence="1">
    <location>
        <begin position="355"/>
        <end position="376"/>
    </location>
</feature>
<dbReference type="Pfam" id="PF20245">
    <property type="entry name" value="DUF6600"/>
    <property type="match status" value="1"/>
</dbReference>
<organism evidence="2 3">
    <name type="scientific">Candidatus Desulfobacillus denitrificans</name>
    <dbReference type="NCBI Taxonomy" id="2608985"/>
    <lineage>
        <taxon>Bacteria</taxon>
        <taxon>Pseudomonadati</taxon>
        <taxon>Pseudomonadota</taxon>
        <taxon>Betaproteobacteria</taxon>
        <taxon>Candidatus Desulfobacillus</taxon>
    </lineage>
</organism>
<accession>A0A809QY94</accession>
<proteinExistence type="predicted"/>
<evidence type="ECO:0000313" key="2">
    <source>
        <dbReference type="EMBL" id="BBO20379.1"/>
    </source>
</evidence>
<evidence type="ECO:0000256" key="1">
    <source>
        <dbReference type="SAM" id="MobiDB-lite"/>
    </source>
</evidence>
<gene>
    <name evidence="2" type="ORF">DSYM_10780</name>
</gene>
<protein>
    <recommendedName>
        <fullName evidence="4">FecR protein domain-containing protein</fullName>
    </recommendedName>
</protein>
<feature type="region of interest" description="Disordered" evidence="1">
    <location>
        <begin position="413"/>
        <end position="512"/>
    </location>
</feature>
<dbReference type="KEGG" id="ddz:DSYM_10780"/>
<sequence>MAMSGNRLQIFFIFCTTFLLAISPLAAAIDPPGRIGRISLTGESTQLRIGDNVASGNAALNWPVTTGALIETARGDRTEVRIGATSLRIDGGTSLEFAELSDERIWLRLSQGSVILAIQNPEHAAGMTLDTPEGRLRLDSAGAYRADVAGGTTAFSAYSGSARIENLGLAVRSGDRILLLGGKDHRFLLGQAASDGFSQWAFARERQDAGSIRYVSSEMTGHEELDRHGTWQMAAEYGTAWFPQGMPSGWAPYRWGRWAWIPPWGWTWIDQSPWGFAPFHYGRWVLIGGNWAWLPGTYATRPVYAPALVAWSGRPGRKPSFSFGTAPAPGWFPLGPREAYHPAYRASPRYMNSINAGHVPHATGNPTESAPGETERHIHRDSLEAASVVPQRAVQAGSAPYRFTAPFDNTLRSGTFVTPPPPAALEHKSHRSIPVDRPITARPAEPPAPASQKAPLPAMGVNAAPQSPTMSLPKEARGTPGPPVQAALRQPAAESLHVRPQGRNGDSRHHRM</sequence>
<evidence type="ECO:0008006" key="4">
    <source>
        <dbReference type="Google" id="ProtNLM"/>
    </source>
</evidence>
<dbReference type="Proteomes" id="UP000662914">
    <property type="component" value="Chromosome"/>
</dbReference>
<dbReference type="EMBL" id="AP021857">
    <property type="protein sequence ID" value="BBO20379.1"/>
    <property type="molecule type" value="Genomic_DNA"/>
</dbReference>
<reference evidence="2" key="1">
    <citation type="journal article" name="DNA Res.">
        <title>The physiological potential of anammox bacteria as revealed by their core genome structure.</title>
        <authorList>
            <person name="Okubo T."/>
            <person name="Toyoda A."/>
            <person name="Fukuhara K."/>
            <person name="Uchiyama I."/>
            <person name="Harigaya Y."/>
            <person name="Kuroiwa M."/>
            <person name="Suzuki T."/>
            <person name="Murakami Y."/>
            <person name="Suwa Y."/>
            <person name="Takami H."/>
        </authorList>
    </citation>
    <scope>NUCLEOTIDE SEQUENCE</scope>
    <source>
        <strain evidence="2">317325-3</strain>
    </source>
</reference>
<dbReference type="AlphaFoldDB" id="A0A809QY94"/>
<evidence type="ECO:0000313" key="3">
    <source>
        <dbReference type="Proteomes" id="UP000662914"/>
    </source>
</evidence>
<name>A0A809QY94_9PROT</name>